<name>A0A9P9FZZ1_FUSSL</name>
<dbReference type="OrthoDB" id="5150084at2759"/>
<evidence type="ECO:0000256" key="1">
    <source>
        <dbReference type="SAM" id="SignalP"/>
    </source>
</evidence>
<comment type="caution">
    <text evidence="2">The sequence shown here is derived from an EMBL/GenBank/DDBJ whole genome shotgun (WGS) entry which is preliminary data.</text>
</comment>
<proteinExistence type="predicted"/>
<sequence length="274" mass="30914">MKAHALLVLALAPMPLLAELNAYEILMFYDMYQSDYEQNGANCKIAKGCKDCDFEQFILHLDRLNIVDSVSGHFSDLKNPTMDEIGGWETGEEYVYDAKRLLGGLWRSEDTESRPGHPTVIERLVDRMSEVRKDGEPSRLAQITEAMEVAHLSRRSSQANDLLSFVDGRLTSARLGKAKTHSIPFFQGGEFEEFDSVATIESVQRTKRTAMLKEIVAIAKDINSGDVSSSSLKKRGLDWERENQLVKRAFGEGMTVMSLQRGLDTMRMPVRRKC</sequence>
<organism evidence="2 3">
    <name type="scientific">Fusarium solani</name>
    <name type="common">Filamentous fungus</name>
    <dbReference type="NCBI Taxonomy" id="169388"/>
    <lineage>
        <taxon>Eukaryota</taxon>
        <taxon>Fungi</taxon>
        <taxon>Dikarya</taxon>
        <taxon>Ascomycota</taxon>
        <taxon>Pezizomycotina</taxon>
        <taxon>Sordariomycetes</taxon>
        <taxon>Hypocreomycetidae</taxon>
        <taxon>Hypocreales</taxon>
        <taxon>Nectriaceae</taxon>
        <taxon>Fusarium</taxon>
        <taxon>Fusarium solani species complex</taxon>
    </lineage>
</organism>
<gene>
    <name evidence="2" type="ORF">B0J15DRAFT_473278</name>
</gene>
<evidence type="ECO:0000313" key="2">
    <source>
        <dbReference type="EMBL" id="KAH7228395.1"/>
    </source>
</evidence>
<dbReference type="EMBL" id="JAGTJS010000044">
    <property type="protein sequence ID" value="KAH7228395.1"/>
    <property type="molecule type" value="Genomic_DNA"/>
</dbReference>
<evidence type="ECO:0000313" key="3">
    <source>
        <dbReference type="Proteomes" id="UP000736672"/>
    </source>
</evidence>
<dbReference type="Proteomes" id="UP000736672">
    <property type="component" value="Unassembled WGS sequence"/>
</dbReference>
<feature type="chain" id="PRO_5040447941" evidence="1">
    <location>
        <begin position="19"/>
        <end position="274"/>
    </location>
</feature>
<reference evidence="2" key="1">
    <citation type="journal article" date="2021" name="Nat. Commun.">
        <title>Genetic determinants of endophytism in the Arabidopsis root mycobiome.</title>
        <authorList>
            <person name="Mesny F."/>
            <person name="Miyauchi S."/>
            <person name="Thiergart T."/>
            <person name="Pickel B."/>
            <person name="Atanasova L."/>
            <person name="Karlsson M."/>
            <person name="Huettel B."/>
            <person name="Barry K.W."/>
            <person name="Haridas S."/>
            <person name="Chen C."/>
            <person name="Bauer D."/>
            <person name="Andreopoulos W."/>
            <person name="Pangilinan J."/>
            <person name="LaButti K."/>
            <person name="Riley R."/>
            <person name="Lipzen A."/>
            <person name="Clum A."/>
            <person name="Drula E."/>
            <person name="Henrissat B."/>
            <person name="Kohler A."/>
            <person name="Grigoriev I.V."/>
            <person name="Martin F.M."/>
            <person name="Hacquard S."/>
        </authorList>
    </citation>
    <scope>NUCLEOTIDE SEQUENCE</scope>
    <source>
        <strain evidence="2">FSSC 5 MPI-SDFR-AT-0091</strain>
    </source>
</reference>
<accession>A0A9P9FZZ1</accession>
<dbReference type="AlphaFoldDB" id="A0A9P9FZZ1"/>
<keyword evidence="1" id="KW-0732">Signal</keyword>
<keyword evidence="3" id="KW-1185">Reference proteome</keyword>
<protein>
    <submittedName>
        <fullName evidence="2">Uncharacterized protein</fullName>
    </submittedName>
</protein>
<feature type="signal peptide" evidence="1">
    <location>
        <begin position="1"/>
        <end position="18"/>
    </location>
</feature>